<evidence type="ECO:0000313" key="3">
    <source>
        <dbReference type="Proteomes" id="UP000051802"/>
    </source>
</evidence>
<accession>A0A0R0AZ09</accession>
<sequence>MRFPLALLAASMAAVLAAAPARASDESGLPGVAPGDYEVVLSESFMQSHPDMLYRMRGLGALNRGEGRQAEDNFRRAAKYADKLSQAFIAQMLWEGRGIAQDRALAYAWMDLAAERGSPMLVAERERYWDALDEAQRARAVAEGKAIYARYADDVAKPRLETEMRRSRKNEAVGSRLGSVVTQVNVCIGDWKVSDMQLVCNRSIAAEHYYQDRFWKPADYWKWQEQQISVPKGEIQLGTPETVKKDGT</sequence>
<dbReference type="AlphaFoldDB" id="A0A0R0AZ09"/>
<dbReference type="InterPro" id="IPR006597">
    <property type="entry name" value="Sel1-like"/>
</dbReference>
<comment type="caution">
    <text evidence="2">The sequence shown here is derived from an EMBL/GenBank/DDBJ whole genome shotgun (WGS) entry which is preliminary data.</text>
</comment>
<dbReference type="InterPro" id="IPR011990">
    <property type="entry name" value="TPR-like_helical_dom_sf"/>
</dbReference>
<dbReference type="Gene3D" id="1.25.40.10">
    <property type="entry name" value="Tetratricopeptide repeat domain"/>
    <property type="match status" value="1"/>
</dbReference>
<name>A0A0R0AZ09_9GAMM</name>
<organism evidence="2 3">
    <name type="scientific">Stenotrophomonas panacihumi</name>
    <dbReference type="NCBI Taxonomy" id="676599"/>
    <lineage>
        <taxon>Bacteria</taxon>
        <taxon>Pseudomonadati</taxon>
        <taxon>Pseudomonadota</taxon>
        <taxon>Gammaproteobacteria</taxon>
        <taxon>Lysobacterales</taxon>
        <taxon>Lysobacteraceae</taxon>
        <taxon>Stenotrophomonas</taxon>
    </lineage>
</organism>
<feature type="chain" id="PRO_5006391554" description="Sel1 repeat family protein" evidence="1">
    <location>
        <begin position="24"/>
        <end position="248"/>
    </location>
</feature>
<reference evidence="2 3" key="1">
    <citation type="submission" date="2015-10" db="EMBL/GenBank/DDBJ databases">
        <title>Genome sequencing and analysis of members of genus Stenotrophomonas.</title>
        <authorList>
            <person name="Patil P.P."/>
            <person name="Midha S."/>
            <person name="Patil P.B."/>
        </authorList>
    </citation>
    <scope>NUCLEOTIDE SEQUENCE [LARGE SCALE GENOMIC DNA]</scope>
    <source>
        <strain evidence="2 3">JCM 16536</strain>
    </source>
</reference>
<evidence type="ECO:0000313" key="2">
    <source>
        <dbReference type="EMBL" id="KRG46104.1"/>
    </source>
</evidence>
<dbReference type="STRING" id="676599.ARC20_06820"/>
<evidence type="ECO:0000256" key="1">
    <source>
        <dbReference type="SAM" id="SignalP"/>
    </source>
</evidence>
<keyword evidence="1" id="KW-0732">Signal</keyword>
<evidence type="ECO:0008006" key="4">
    <source>
        <dbReference type="Google" id="ProtNLM"/>
    </source>
</evidence>
<feature type="signal peptide" evidence="1">
    <location>
        <begin position="1"/>
        <end position="23"/>
    </location>
</feature>
<dbReference type="RefSeq" id="WP_057645654.1">
    <property type="nucleotide sequence ID" value="NZ_PZOY01000001.1"/>
</dbReference>
<dbReference type="SMART" id="SM00671">
    <property type="entry name" value="SEL1"/>
    <property type="match status" value="1"/>
</dbReference>
<keyword evidence="3" id="KW-1185">Reference proteome</keyword>
<protein>
    <recommendedName>
        <fullName evidence="4">Sel1 repeat family protein</fullName>
    </recommendedName>
</protein>
<proteinExistence type="predicted"/>
<dbReference type="Proteomes" id="UP000051802">
    <property type="component" value="Unassembled WGS sequence"/>
</dbReference>
<dbReference type="EMBL" id="LLXU01000058">
    <property type="protein sequence ID" value="KRG46104.1"/>
    <property type="molecule type" value="Genomic_DNA"/>
</dbReference>
<gene>
    <name evidence="2" type="ORF">ARC20_06820</name>
</gene>
<dbReference type="SUPFAM" id="SSF81901">
    <property type="entry name" value="HCP-like"/>
    <property type="match status" value="1"/>
</dbReference>